<dbReference type="GO" id="GO:0015035">
    <property type="term" value="F:protein-disulfide reductase activity"/>
    <property type="evidence" value="ECO:0007669"/>
    <property type="project" value="InterPro"/>
</dbReference>
<dbReference type="Proteomes" id="UP000077875">
    <property type="component" value="Chromosome"/>
</dbReference>
<dbReference type="Pfam" id="PF04134">
    <property type="entry name" value="DCC1-like"/>
    <property type="match status" value="1"/>
</dbReference>
<keyword evidence="2" id="KW-1185">Reference proteome</keyword>
<dbReference type="InterPro" id="IPR007263">
    <property type="entry name" value="DCC1-like"/>
</dbReference>
<proteinExistence type="predicted"/>
<gene>
    <name evidence="1" type="ORF">A5892_03695</name>
</gene>
<sequence length="144" mass="16312">MAYDGGCPFCRRSIATLLHWQARDATGLFVLDSPLARRLGAHFGEDPASFDSSWLIEAGQLHRDSDAGWRLARHFRWPWRALVALRWVPPPLRDGTYRLIARNRHRFQPGLADADRAAIDARRVESLRVADCIALGLPESLAER</sequence>
<dbReference type="AlphaFoldDB" id="A0A172YBT4"/>
<dbReference type="KEGG" id="haa:A5892_03695"/>
<evidence type="ECO:0000313" key="2">
    <source>
        <dbReference type="Proteomes" id="UP000077875"/>
    </source>
</evidence>
<dbReference type="EMBL" id="CP015243">
    <property type="protein sequence ID" value="ANF56678.1"/>
    <property type="molecule type" value="Genomic_DNA"/>
</dbReference>
<reference evidence="1 2" key="1">
    <citation type="submission" date="2016-04" db="EMBL/GenBank/DDBJ databases">
        <title>Complete Genome Sequence of Halotalea alkalilenta IHB B 13600.</title>
        <authorList>
            <person name="Swarnkar M.K."/>
            <person name="Sharma A."/>
            <person name="Kaushal K."/>
            <person name="Soni R."/>
            <person name="Rana S."/>
            <person name="Singh A.K."/>
            <person name="Gulati A."/>
        </authorList>
    </citation>
    <scope>NUCLEOTIDE SEQUENCE [LARGE SCALE GENOMIC DNA]</scope>
    <source>
        <strain evidence="1 2">IHB B 13600</strain>
    </source>
</reference>
<dbReference type="RefSeq" id="WP_064121654.1">
    <property type="nucleotide sequence ID" value="NZ_CP015243.1"/>
</dbReference>
<accession>A0A172YBT4</accession>
<dbReference type="STRING" id="376489.A5892_03695"/>
<protein>
    <recommendedName>
        <fullName evidence="3">Thiol-disulfide oxidoreductase</fullName>
    </recommendedName>
</protein>
<name>A0A172YBT4_9GAMM</name>
<evidence type="ECO:0008006" key="3">
    <source>
        <dbReference type="Google" id="ProtNLM"/>
    </source>
</evidence>
<evidence type="ECO:0000313" key="1">
    <source>
        <dbReference type="EMBL" id="ANF56678.1"/>
    </source>
</evidence>
<organism evidence="1 2">
    <name type="scientific">Halotalea alkalilenta</name>
    <dbReference type="NCBI Taxonomy" id="376489"/>
    <lineage>
        <taxon>Bacteria</taxon>
        <taxon>Pseudomonadati</taxon>
        <taxon>Pseudomonadota</taxon>
        <taxon>Gammaproteobacteria</taxon>
        <taxon>Oceanospirillales</taxon>
        <taxon>Halomonadaceae</taxon>
        <taxon>Halotalea</taxon>
    </lineage>
</organism>